<dbReference type="GO" id="GO:0009103">
    <property type="term" value="P:lipopolysaccharide biosynthetic process"/>
    <property type="evidence" value="ECO:0007669"/>
    <property type="project" value="UniProtKB-KW"/>
</dbReference>
<dbReference type="Gene3D" id="3.40.50.1000">
    <property type="entry name" value="HAD superfamily/HAD-like"/>
    <property type="match status" value="1"/>
</dbReference>
<dbReference type="InterPro" id="IPR050793">
    <property type="entry name" value="CMP-NeuNAc_synthase"/>
</dbReference>
<dbReference type="EC" id="3.1.3.45" evidence="5"/>
<sequence length="142" mass="15492">MKKIKLLISDVDGVWTDGTFYKGTDGMEFKRFTVLDGVGIAMARAADLKIALISGRYSPATEHRAKELKIEDVYNGSLNKLPAYEALKEKYNLDDSEIAYIGDDLIDIPVMEKVGVPIAVANAAPEVKAITKYTTKISGGYG</sequence>
<dbReference type="Pfam" id="PF08282">
    <property type="entry name" value="Hydrolase_3"/>
    <property type="match status" value="1"/>
</dbReference>
<evidence type="ECO:0000256" key="5">
    <source>
        <dbReference type="ARBA" id="ARBA00013066"/>
    </source>
</evidence>
<dbReference type="SFLD" id="SFLDS00003">
    <property type="entry name" value="Haloacid_Dehalogenase"/>
    <property type="match status" value="1"/>
</dbReference>
<keyword evidence="7" id="KW-0479">Metal-binding</keyword>
<dbReference type="GO" id="GO:0008781">
    <property type="term" value="F:N-acylneuraminate cytidylyltransferase activity"/>
    <property type="evidence" value="ECO:0007669"/>
    <property type="project" value="TreeGrafter"/>
</dbReference>
<dbReference type="AlphaFoldDB" id="A0A381TLD2"/>
<evidence type="ECO:0000256" key="3">
    <source>
        <dbReference type="ARBA" id="ARBA00005893"/>
    </source>
</evidence>
<keyword evidence="9" id="KW-0460">Magnesium</keyword>
<dbReference type="PANTHER" id="PTHR21485:SF6">
    <property type="entry name" value="N-ACYLNEURAMINATE CYTIDYLYLTRANSFERASE-RELATED"/>
    <property type="match status" value="1"/>
</dbReference>
<feature type="non-terminal residue" evidence="12">
    <location>
        <position position="142"/>
    </location>
</feature>
<evidence type="ECO:0000256" key="8">
    <source>
        <dbReference type="ARBA" id="ARBA00022801"/>
    </source>
</evidence>
<reference evidence="12" key="1">
    <citation type="submission" date="2018-05" db="EMBL/GenBank/DDBJ databases">
        <authorList>
            <person name="Lanie J.A."/>
            <person name="Ng W.-L."/>
            <person name="Kazmierczak K.M."/>
            <person name="Andrzejewski T.M."/>
            <person name="Davidsen T.M."/>
            <person name="Wayne K.J."/>
            <person name="Tettelin H."/>
            <person name="Glass J.I."/>
            <person name="Rusch D."/>
            <person name="Podicherti R."/>
            <person name="Tsui H.-C.T."/>
            <person name="Winkler M.E."/>
        </authorList>
    </citation>
    <scope>NUCLEOTIDE SEQUENCE</scope>
</reference>
<dbReference type="InterPro" id="IPR023214">
    <property type="entry name" value="HAD_sf"/>
</dbReference>
<evidence type="ECO:0000256" key="6">
    <source>
        <dbReference type="ARBA" id="ARBA00020092"/>
    </source>
</evidence>
<dbReference type="GO" id="GO:0046872">
    <property type="term" value="F:metal ion binding"/>
    <property type="evidence" value="ECO:0007669"/>
    <property type="project" value="UniProtKB-KW"/>
</dbReference>
<evidence type="ECO:0000256" key="4">
    <source>
        <dbReference type="ARBA" id="ARBA00011881"/>
    </source>
</evidence>
<evidence type="ECO:0000313" key="12">
    <source>
        <dbReference type="EMBL" id="SVA16311.1"/>
    </source>
</evidence>
<evidence type="ECO:0000256" key="7">
    <source>
        <dbReference type="ARBA" id="ARBA00022723"/>
    </source>
</evidence>
<dbReference type="SUPFAM" id="SSF56784">
    <property type="entry name" value="HAD-like"/>
    <property type="match status" value="1"/>
</dbReference>
<evidence type="ECO:0000256" key="10">
    <source>
        <dbReference type="ARBA" id="ARBA00022985"/>
    </source>
</evidence>
<dbReference type="InterPro" id="IPR010023">
    <property type="entry name" value="KdsC_fam"/>
</dbReference>
<keyword evidence="10" id="KW-0448">Lipopolysaccharide biosynthesis</keyword>
<dbReference type="InterPro" id="IPR036412">
    <property type="entry name" value="HAD-like_sf"/>
</dbReference>
<comment type="cofactor">
    <cofactor evidence="2">
        <name>Mg(2+)</name>
        <dbReference type="ChEBI" id="CHEBI:18420"/>
    </cofactor>
</comment>
<evidence type="ECO:0000256" key="2">
    <source>
        <dbReference type="ARBA" id="ARBA00001946"/>
    </source>
</evidence>
<evidence type="ECO:0000256" key="1">
    <source>
        <dbReference type="ARBA" id="ARBA00000898"/>
    </source>
</evidence>
<name>A0A381TLD2_9ZZZZ</name>
<dbReference type="PANTHER" id="PTHR21485">
    <property type="entry name" value="HAD SUPERFAMILY MEMBERS CMAS AND KDSC"/>
    <property type="match status" value="1"/>
</dbReference>
<comment type="similarity">
    <text evidence="3">Belongs to the KdsC family.</text>
</comment>
<evidence type="ECO:0000256" key="11">
    <source>
        <dbReference type="ARBA" id="ARBA00031051"/>
    </source>
</evidence>
<dbReference type="EMBL" id="UINC01004711">
    <property type="protein sequence ID" value="SVA16311.1"/>
    <property type="molecule type" value="Genomic_DNA"/>
</dbReference>
<organism evidence="12">
    <name type="scientific">marine metagenome</name>
    <dbReference type="NCBI Taxonomy" id="408172"/>
    <lineage>
        <taxon>unclassified sequences</taxon>
        <taxon>metagenomes</taxon>
        <taxon>ecological metagenomes</taxon>
    </lineage>
</organism>
<keyword evidence="8" id="KW-0378">Hydrolase</keyword>
<dbReference type="PIRSF" id="PIRSF006118">
    <property type="entry name" value="KDO8-P_Ptase"/>
    <property type="match status" value="1"/>
</dbReference>
<comment type="subunit">
    <text evidence="4">Homotetramer.</text>
</comment>
<comment type="catalytic activity">
    <reaction evidence="1">
        <text>3-deoxy-alpha-D-manno-2-octulosonate-8-phosphate + H2O = 3-deoxy-alpha-D-manno-oct-2-ulosonate + phosphate</text>
        <dbReference type="Rhea" id="RHEA:11500"/>
        <dbReference type="ChEBI" id="CHEBI:15377"/>
        <dbReference type="ChEBI" id="CHEBI:43474"/>
        <dbReference type="ChEBI" id="CHEBI:85985"/>
        <dbReference type="ChEBI" id="CHEBI:85986"/>
        <dbReference type="EC" id="3.1.3.45"/>
    </reaction>
</comment>
<gene>
    <name evidence="12" type="ORF">METZ01_LOCUS69165</name>
</gene>
<evidence type="ECO:0000256" key="9">
    <source>
        <dbReference type="ARBA" id="ARBA00022842"/>
    </source>
</evidence>
<dbReference type="GO" id="GO:0019143">
    <property type="term" value="F:3-deoxy-manno-octulosonate-8-phosphatase activity"/>
    <property type="evidence" value="ECO:0007669"/>
    <property type="project" value="UniProtKB-EC"/>
</dbReference>
<dbReference type="NCBIfam" id="TIGR01670">
    <property type="entry name" value="KdsC-phosphatas"/>
    <property type="match status" value="1"/>
</dbReference>
<accession>A0A381TLD2</accession>
<proteinExistence type="inferred from homology"/>
<dbReference type="CDD" id="cd01630">
    <property type="entry name" value="HAD_KDO-like"/>
    <property type="match status" value="1"/>
</dbReference>
<dbReference type="FunFam" id="3.40.50.1000:FF:000029">
    <property type="entry name" value="3-deoxy-D-manno-octulosonate 8-phosphate phosphatase KdsC"/>
    <property type="match status" value="1"/>
</dbReference>
<protein>
    <recommendedName>
        <fullName evidence="6">3-deoxy-D-manno-octulosonate 8-phosphate phosphatase KdsC</fullName>
        <ecNumber evidence="5">3.1.3.45</ecNumber>
    </recommendedName>
    <alternativeName>
        <fullName evidence="11">KDO 8-P phosphatase</fullName>
    </alternativeName>
</protein>
<dbReference type="SFLD" id="SFLDG01138">
    <property type="entry name" value="C1.6.2:_Deoxy-d-mannose-octulo"/>
    <property type="match status" value="1"/>
</dbReference>
<dbReference type="SFLD" id="SFLDG01136">
    <property type="entry name" value="C1.6:_Phosphoserine_Phosphatas"/>
    <property type="match status" value="1"/>
</dbReference>